<keyword evidence="16" id="KW-1185">Reference proteome</keyword>
<dbReference type="PANTHER" id="PTHR24305:SF157">
    <property type="entry name" value="N-ACETYLTRYPTOPHAN 6-HYDROXYLASE IVOC-RELATED"/>
    <property type="match status" value="1"/>
</dbReference>
<name>B6Q531_TALMQ</name>
<dbReference type="HOGENOM" id="CLU_001570_14_4_1"/>
<dbReference type="PROSITE" id="PS00086">
    <property type="entry name" value="CYTOCHROME_P450"/>
    <property type="match status" value="1"/>
</dbReference>
<dbReference type="InterPro" id="IPR036396">
    <property type="entry name" value="Cyt_P450_sf"/>
</dbReference>
<comment type="similarity">
    <text evidence="3 13">Belongs to the cytochrome P450 family.</text>
</comment>
<dbReference type="SUPFAM" id="SSF48264">
    <property type="entry name" value="Cytochrome P450"/>
    <property type="match status" value="1"/>
</dbReference>
<dbReference type="Pfam" id="PF00067">
    <property type="entry name" value="p450"/>
    <property type="match status" value="1"/>
</dbReference>
<dbReference type="CDD" id="cd11062">
    <property type="entry name" value="CYP58-like"/>
    <property type="match status" value="1"/>
</dbReference>
<dbReference type="PhylomeDB" id="B6Q531"/>
<feature type="binding site" description="axial binding residue" evidence="12">
    <location>
        <position position="444"/>
    </location>
    <ligand>
        <name>heme</name>
        <dbReference type="ChEBI" id="CHEBI:30413"/>
    </ligand>
    <ligandPart>
        <name>Fe</name>
        <dbReference type="ChEBI" id="CHEBI:18248"/>
    </ligandPart>
</feature>
<evidence type="ECO:0000256" key="5">
    <source>
        <dbReference type="ARBA" id="ARBA00022692"/>
    </source>
</evidence>
<dbReference type="GO" id="GO:0016705">
    <property type="term" value="F:oxidoreductase activity, acting on paired donors, with incorporation or reduction of molecular oxygen"/>
    <property type="evidence" value="ECO:0007669"/>
    <property type="project" value="InterPro"/>
</dbReference>
<organism evidence="15 16">
    <name type="scientific">Talaromyces marneffei (strain ATCC 18224 / CBS 334.59 / QM 7333)</name>
    <name type="common">Penicillium marneffei</name>
    <dbReference type="NCBI Taxonomy" id="441960"/>
    <lineage>
        <taxon>Eukaryota</taxon>
        <taxon>Fungi</taxon>
        <taxon>Dikarya</taxon>
        <taxon>Ascomycota</taxon>
        <taxon>Pezizomycotina</taxon>
        <taxon>Eurotiomycetes</taxon>
        <taxon>Eurotiomycetidae</taxon>
        <taxon>Eurotiales</taxon>
        <taxon>Trichocomaceae</taxon>
        <taxon>Talaromyces</taxon>
        <taxon>Talaromyces sect. Talaromyces</taxon>
    </lineage>
</organism>
<keyword evidence="8 13" id="KW-0560">Oxidoreductase</keyword>
<gene>
    <name evidence="15" type="ORF">PMAA_022530</name>
</gene>
<evidence type="ECO:0000256" key="13">
    <source>
        <dbReference type="RuleBase" id="RU000461"/>
    </source>
</evidence>
<keyword evidence="11 14" id="KW-0472">Membrane</keyword>
<evidence type="ECO:0000256" key="8">
    <source>
        <dbReference type="ARBA" id="ARBA00023002"/>
    </source>
</evidence>
<dbReference type="PANTHER" id="PTHR24305">
    <property type="entry name" value="CYTOCHROME P450"/>
    <property type="match status" value="1"/>
</dbReference>
<dbReference type="InterPro" id="IPR017972">
    <property type="entry name" value="Cyt_P450_CS"/>
</dbReference>
<dbReference type="PRINTS" id="PR00463">
    <property type="entry name" value="EP450I"/>
</dbReference>
<keyword evidence="4 12" id="KW-0349">Heme</keyword>
<comment type="subcellular location">
    <subcellularLocation>
        <location evidence="2">Membrane</location>
        <topology evidence="2">Single-pass membrane protein</topology>
    </subcellularLocation>
</comment>
<sequence>MSPSMEWANLFYALTGASIAYLFVNAIYRLYFHPLAKFPGPKIAALTGWYEAYHDMYRRGMFIWEIQEMHEKYGPIMRINPHELHIRDADFYDELYAPASKKRDKYKDWVMLSGTPGASFSTVSHSHHRLRRNALNPFFSKQAVQRMEPLITEKIERLSSRLIDAARTQRVVRLDAALMALTMDIICHYSYGESYNYLALDNFKEEWKEALISALENGIFLRNFPWALPLLRSIPHSILKVLQPNAASLAEWAMLVKEKVDILIQEDSAGNKSNGSIFQVMLDSDLPPEEKSAARLIDEGQSVVGAGSETTANTLTIIMFYVLEDKNLLRKLREELASISLDESPLLPKLEKLPFLTAVITEGLRLNIGVMSRSPRIAYEPIKYQDWVIPPGTPVSESIYFVHWDPTLFPEPSKFRPERWIKAQETGFRLEKYMICFSRGSRSCLGINLAYAELYLTLAKIIPRFEMDLFETTVEDVEPERDFFVPVPKLDSKGVRIKVTGVN</sequence>
<keyword evidence="6 12" id="KW-0479">Metal-binding</keyword>
<dbReference type="EMBL" id="DS995899">
    <property type="protein sequence ID" value="EEA27374.1"/>
    <property type="molecule type" value="Genomic_DNA"/>
</dbReference>
<dbReference type="OrthoDB" id="3945418at2759"/>
<dbReference type="GO" id="GO:0016020">
    <property type="term" value="C:membrane"/>
    <property type="evidence" value="ECO:0007669"/>
    <property type="project" value="UniProtKB-SubCell"/>
</dbReference>
<evidence type="ECO:0000256" key="2">
    <source>
        <dbReference type="ARBA" id="ARBA00004167"/>
    </source>
</evidence>
<proteinExistence type="inferred from homology"/>
<dbReference type="Gene3D" id="1.10.630.10">
    <property type="entry name" value="Cytochrome P450"/>
    <property type="match status" value="1"/>
</dbReference>
<dbReference type="InterPro" id="IPR050121">
    <property type="entry name" value="Cytochrome_P450_monoxygenase"/>
</dbReference>
<evidence type="ECO:0000256" key="11">
    <source>
        <dbReference type="ARBA" id="ARBA00023136"/>
    </source>
</evidence>
<evidence type="ECO:0000256" key="9">
    <source>
        <dbReference type="ARBA" id="ARBA00023004"/>
    </source>
</evidence>
<dbReference type="VEuPathDB" id="FungiDB:PMAA_022530"/>
<keyword evidence="5 14" id="KW-0812">Transmembrane</keyword>
<comment type="cofactor">
    <cofactor evidence="1 12">
        <name>heme</name>
        <dbReference type="ChEBI" id="CHEBI:30413"/>
    </cofactor>
</comment>
<reference evidence="16" key="1">
    <citation type="journal article" date="2015" name="Genome Announc.">
        <title>Genome sequence of the AIDS-associated pathogen Penicillium marneffei (ATCC18224) and its near taxonomic relative Talaromyces stipitatus (ATCC10500).</title>
        <authorList>
            <person name="Nierman W.C."/>
            <person name="Fedorova-Abrams N.D."/>
            <person name="Andrianopoulos A."/>
        </authorList>
    </citation>
    <scope>NUCLEOTIDE SEQUENCE [LARGE SCALE GENOMIC DNA]</scope>
    <source>
        <strain evidence="16">ATCC 18224 / CBS 334.59 / QM 7333</strain>
    </source>
</reference>
<keyword evidence="7 14" id="KW-1133">Transmembrane helix</keyword>
<evidence type="ECO:0000256" key="4">
    <source>
        <dbReference type="ARBA" id="ARBA00022617"/>
    </source>
</evidence>
<evidence type="ECO:0000256" key="10">
    <source>
        <dbReference type="ARBA" id="ARBA00023033"/>
    </source>
</evidence>
<feature type="transmembrane region" description="Helical" evidence="14">
    <location>
        <begin position="12"/>
        <end position="32"/>
    </location>
</feature>
<dbReference type="FunFam" id="1.10.630.10:FF:000069">
    <property type="entry name" value="Cytochrome P450, putative (Eurofung)"/>
    <property type="match status" value="1"/>
</dbReference>
<keyword evidence="9 12" id="KW-0408">Iron</keyword>
<dbReference type="InterPro" id="IPR002401">
    <property type="entry name" value="Cyt_P450_E_grp-I"/>
</dbReference>
<dbReference type="PRINTS" id="PR00385">
    <property type="entry name" value="P450"/>
</dbReference>
<keyword evidence="10 13" id="KW-0503">Monooxygenase</keyword>
<evidence type="ECO:0000256" key="14">
    <source>
        <dbReference type="SAM" id="Phobius"/>
    </source>
</evidence>
<evidence type="ECO:0000256" key="6">
    <source>
        <dbReference type="ARBA" id="ARBA00022723"/>
    </source>
</evidence>
<dbReference type="GO" id="GO:0005506">
    <property type="term" value="F:iron ion binding"/>
    <property type="evidence" value="ECO:0007669"/>
    <property type="project" value="InterPro"/>
</dbReference>
<protein>
    <submittedName>
        <fullName evidence="15">Cytochrome P450, putative</fullName>
    </submittedName>
</protein>
<dbReference type="GO" id="GO:0004497">
    <property type="term" value="F:monooxygenase activity"/>
    <property type="evidence" value="ECO:0007669"/>
    <property type="project" value="UniProtKB-KW"/>
</dbReference>
<evidence type="ECO:0000256" key="1">
    <source>
        <dbReference type="ARBA" id="ARBA00001971"/>
    </source>
</evidence>
<evidence type="ECO:0000313" key="16">
    <source>
        <dbReference type="Proteomes" id="UP000001294"/>
    </source>
</evidence>
<dbReference type="InterPro" id="IPR001128">
    <property type="entry name" value="Cyt_P450"/>
</dbReference>
<evidence type="ECO:0000256" key="7">
    <source>
        <dbReference type="ARBA" id="ARBA00022989"/>
    </source>
</evidence>
<accession>B6Q531</accession>
<evidence type="ECO:0000256" key="12">
    <source>
        <dbReference type="PIRSR" id="PIRSR602401-1"/>
    </source>
</evidence>
<dbReference type="Proteomes" id="UP000001294">
    <property type="component" value="Unassembled WGS sequence"/>
</dbReference>
<dbReference type="STRING" id="441960.B6Q531"/>
<dbReference type="AlphaFoldDB" id="B6Q531"/>
<evidence type="ECO:0000256" key="3">
    <source>
        <dbReference type="ARBA" id="ARBA00010617"/>
    </source>
</evidence>
<evidence type="ECO:0000313" key="15">
    <source>
        <dbReference type="EMBL" id="EEA27374.1"/>
    </source>
</evidence>
<dbReference type="GO" id="GO:0020037">
    <property type="term" value="F:heme binding"/>
    <property type="evidence" value="ECO:0007669"/>
    <property type="project" value="InterPro"/>
</dbReference>